<proteinExistence type="predicted"/>
<evidence type="ECO:0000256" key="1">
    <source>
        <dbReference type="SAM" id="MobiDB-lite"/>
    </source>
</evidence>
<reference evidence="2" key="1">
    <citation type="journal article" date="2003" name="Genome Biol.">
        <title>An integrated gene annotation and transcriptional profiling approach towards the full gene content of the Drosophila genome.</title>
        <authorList>
            <person name="Hild M."/>
            <person name="Beckmann B."/>
            <person name="Haas S.A."/>
            <person name="Koch B."/>
            <person name="Solovyev V."/>
            <person name="Busold C."/>
            <person name="Fellenberg K."/>
            <person name="Boutros M."/>
            <person name="Vingron M."/>
            <person name="Sauer F."/>
            <person name="Hoheisel J.D."/>
            <person name="Paro R."/>
        </authorList>
    </citation>
    <scope>NUCLEOTIDE SEQUENCE</scope>
</reference>
<dbReference type="AlphaFoldDB" id="Q6IHK4"/>
<organism evidence="2">
    <name type="scientific">Drosophila melanogaster</name>
    <name type="common">Fruit fly</name>
    <dbReference type="NCBI Taxonomy" id="7227"/>
    <lineage>
        <taxon>Eukaryota</taxon>
        <taxon>Metazoa</taxon>
        <taxon>Ecdysozoa</taxon>
        <taxon>Arthropoda</taxon>
        <taxon>Hexapoda</taxon>
        <taxon>Insecta</taxon>
        <taxon>Pterygota</taxon>
        <taxon>Neoptera</taxon>
        <taxon>Endopterygota</taxon>
        <taxon>Diptera</taxon>
        <taxon>Brachycera</taxon>
        <taxon>Muscomorpha</taxon>
        <taxon>Ephydroidea</taxon>
        <taxon>Drosophilidae</taxon>
        <taxon>Drosophila</taxon>
        <taxon>Sophophora</taxon>
    </lineage>
</organism>
<sequence length="115" mass="12834">MVGTTSLSGLISCHLCWSHRHNRKPPVSSSNTFTSTGGASKQASTFIPPSSLMFRTHSVRTPECGNCSVDYVIRQATRSYCAPPYLLYRHNACLICRIANIAGNTKRSTMWHMRR</sequence>
<feature type="region of interest" description="Disordered" evidence="1">
    <location>
        <begin position="23"/>
        <end position="44"/>
    </location>
</feature>
<evidence type="ECO:0000313" key="2">
    <source>
        <dbReference type="EMBL" id="DAA03611.1"/>
    </source>
</evidence>
<protein>
    <submittedName>
        <fullName evidence="2">HDC02356</fullName>
    </submittedName>
</protein>
<name>Q6IHK4_DROME</name>
<dbReference type="EMBL" id="BK003412">
    <property type="protein sequence ID" value="DAA03611.1"/>
    <property type="molecule type" value="Genomic_DNA"/>
</dbReference>
<gene>
    <name evidence="2" type="ORF">HDC02356</name>
</gene>
<accession>Q6IHK4</accession>
<feature type="compositionally biased region" description="Polar residues" evidence="1">
    <location>
        <begin position="27"/>
        <end position="44"/>
    </location>
</feature>